<gene>
    <name evidence="1" type="ORF">JMJ77_008000</name>
</gene>
<reference evidence="1" key="1">
    <citation type="submission" date="2021-05" db="EMBL/GenBank/DDBJ databases">
        <title>Comparative genomics of three Colletotrichum scovillei strains and genetic complementation revealed genes involved fungal growth and virulence on chili pepper.</title>
        <authorList>
            <person name="Hsieh D.-K."/>
            <person name="Chuang S.-C."/>
            <person name="Chen C.-Y."/>
            <person name="Chao Y.-T."/>
            <person name="Lu M.-Y.J."/>
            <person name="Lee M.-H."/>
            <person name="Shih M.-C."/>
        </authorList>
    </citation>
    <scope>NUCLEOTIDE SEQUENCE</scope>
    <source>
        <strain evidence="1">Coll-153</strain>
    </source>
</reference>
<evidence type="ECO:0000313" key="1">
    <source>
        <dbReference type="EMBL" id="KAG7055545.1"/>
    </source>
</evidence>
<proteinExistence type="predicted"/>
<dbReference type="EMBL" id="JAESDN010000002">
    <property type="protein sequence ID" value="KAG7055545.1"/>
    <property type="molecule type" value="Genomic_DNA"/>
</dbReference>
<dbReference type="Proteomes" id="UP000699042">
    <property type="component" value="Unassembled WGS sequence"/>
</dbReference>
<protein>
    <submittedName>
        <fullName evidence="1">Uncharacterized protein</fullName>
    </submittedName>
</protein>
<organism evidence="1 2">
    <name type="scientific">Colletotrichum scovillei</name>
    <dbReference type="NCBI Taxonomy" id="1209932"/>
    <lineage>
        <taxon>Eukaryota</taxon>
        <taxon>Fungi</taxon>
        <taxon>Dikarya</taxon>
        <taxon>Ascomycota</taxon>
        <taxon>Pezizomycotina</taxon>
        <taxon>Sordariomycetes</taxon>
        <taxon>Hypocreomycetidae</taxon>
        <taxon>Glomerellales</taxon>
        <taxon>Glomerellaceae</taxon>
        <taxon>Colletotrichum</taxon>
        <taxon>Colletotrichum acutatum species complex</taxon>
    </lineage>
</organism>
<dbReference type="AlphaFoldDB" id="A0A9P7RDK7"/>
<accession>A0A9P7RDK7</accession>
<comment type="caution">
    <text evidence="1">The sequence shown here is derived from an EMBL/GenBank/DDBJ whole genome shotgun (WGS) entry which is preliminary data.</text>
</comment>
<name>A0A9P7RDK7_9PEZI</name>
<keyword evidence="2" id="KW-1185">Reference proteome</keyword>
<evidence type="ECO:0000313" key="2">
    <source>
        <dbReference type="Proteomes" id="UP000699042"/>
    </source>
</evidence>
<sequence length="89" mass="10020">MIGWARTTRAVAYHHVQTQHSNVKTAYVKRSTKSRQKWRAGTNKFPSPLAARAKYHNDAPTSHSLAKALTPARLSLRQTLPKLEARATK</sequence>